<dbReference type="AlphaFoldDB" id="A0A3N6PM13"/>
<proteinExistence type="predicted"/>
<reference evidence="1 2" key="1">
    <citation type="journal article" date="2018" name="ACS Chem. Biol.">
        <title>Ketoreductase domain dysfunction expands chemodiversity: malyngamide biosynthesis in the cyanobacterium Okeania hirsuta.</title>
        <authorList>
            <person name="Moss N.A."/>
            <person name="Leao T."/>
            <person name="Rankin M."/>
            <person name="McCullough T.M."/>
            <person name="Qu P."/>
            <person name="Korobeynikov A."/>
            <person name="Smith J.L."/>
            <person name="Gerwick L."/>
            <person name="Gerwick W.H."/>
        </authorList>
    </citation>
    <scope>NUCLEOTIDE SEQUENCE [LARGE SCALE GENOMIC DNA]</scope>
    <source>
        <strain evidence="1 2">PAB10Feb10-1</strain>
    </source>
</reference>
<evidence type="ECO:0000313" key="2">
    <source>
        <dbReference type="Proteomes" id="UP000269154"/>
    </source>
</evidence>
<dbReference type="EMBL" id="RCBY01000001">
    <property type="protein sequence ID" value="RQH57567.1"/>
    <property type="molecule type" value="Genomic_DNA"/>
</dbReference>
<sequence length="69" mass="8367">MILIWWWCIVMVERVWGDGGMGRWGVWEKLKNIYLHQNPYRTTIIIFFVGLIPHRLQGVQNYLGERIHK</sequence>
<protein>
    <submittedName>
        <fullName evidence="1">Uncharacterized protein</fullName>
    </submittedName>
</protein>
<gene>
    <name evidence="1" type="ORF">D5R40_00025</name>
</gene>
<accession>A0A3N6PM13</accession>
<comment type="caution">
    <text evidence="1">The sequence shown here is derived from an EMBL/GenBank/DDBJ whole genome shotgun (WGS) entry which is preliminary data.</text>
</comment>
<evidence type="ECO:0000313" key="1">
    <source>
        <dbReference type="EMBL" id="RQH57567.1"/>
    </source>
</evidence>
<dbReference type="Proteomes" id="UP000269154">
    <property type="component" value="Unassembled WGS sequence"/>
</dbReference>
<organism evidence="1 2">
    <name type="scientific">Okeania hirsuta</name>
    <dbReference type="NCBI Taxonomy" id="1458930"/>
    <lineage>
        <taxon>Bacteria</taxon>
        <taxon>Bacillati</taxon>
        <taxon>Cyanobacteriota</taxon>
        <taxon>Cyanophyceae</taxon>
        <taxon>Oscillatoriophycideae</taxon>
        <taxon>Oscillatoriales</taxon>
        <taxon>Microcoleaceae</taxon>
        <taxon>Okeania</taxon>
    </lineage>
</organism>
<keyword evidence="2" id="KW-1185">Reference proteome</keyword>
<name>A0A3N6PM13_9CYAN</name>